<protein>
    <submittedName>
        <fullName evidence="4">Transcriptional regulator</fullName>
    </submittedName>
</protein>
<comment type="caution">
    <text evidence="4">The sequence shown here is derived from an EMBL/GenBank/DDBJ whole genome shotgun (WGS) entry which is preliminary data.</text>
</comment>
<reference evidence="4 5" key="1">
    <citation type="submission" date="2024-09" db="EMBL/GenBank/DDBJ databases">
        <authorList>
            <person name="Sun Q."/>
            <person name="Mori K."/>
        </authorList>
    </citation>
    <scope>NUCLEOTIDE SEQUENCE [LARGE SCALE GENOMIC DNA]</scope>
    <source>
        <strain evidence="4 5">CCM 8626</strain>
    </source>
</reference>
<organism evidence="4 5">
    <name type="scientific">Serratia aquatilis</name>
    <dbReference type="NCBI Taxonomy" id="1737515"/>
    <lineage>
        <taxon>Bacteria</taxon>
        <taxon>Pseudomonadati</taxon>
        <taxon>Pseudomonadota</taxon>
        <taxon>Gammaproteobacteria</taxon>
        <taxon>Enterobacterales</taxon>
        <taxon>Yersiniaceae</taxon>
        <taxon>Serratia</taxon>
    </lineage>
</organism>
<feature type="domain" description="OmpR/PhoB-type" evidence="3">
    <location>
        <begin position="5"/>
        <end position="117"/>
    </location>
</feature>
<dbReference type="Pfam" id="PF00486">
    <property type="entry name" value="Trans_reg_C"/>
    <property type="match status" value="1"/>
</dbReference>
<dbReference type="InterPro" id="IPR036388">
    <property type="entry name" value="WH-like_DNA-bd_sf"/>
</dbReference>
<sequence>MESRLYGFLIDDNIQLDIANRRLFRYSDGPDEHTVSFKAISLNEIQTRLLVYLLLNGKDAVIYKNDIMKYVWEDINLSSSNQRLWHAINEIRRKLSSIGLPDDFITNVHGVGYSLDNQIILSLFIR</sequence>
<evidence type="ECO:0000313" key="5">
    <source>
        <dbReference type="Proteomes" id="UP001589792"/>
    </source>
</evidence>
<dbReference type="EMBL" id="JBHLXG010000021">
    <property type="protein sequence ID" value="MFC0228574.1"/>
    <property type="molecule type" value="Genomic_DNA"/>
</dbReference>
<gene>
    <name evidence="4" type="ORF">ACFFJ3_19095</name>
</gene>
<evidence type="ECO:0000256" key="1">
    <source>
        <dbReference type="ARBA" id="ARBA00023125"/>
    </source>
</evidence>
<dbReference type="Gene3D" id="1.10.10.10">
    <property type="entry name" value="Winged helix-like DNA-binding domain superfamily/Winged helix DNA-binding domain"/>
    <property type="match status" value="1"/>
</dbReference>
<proteinExistence type="predicted"/>
<evidence type="ECO:0000259" key="3">
    <source>
        <dbReference type="PROSITE" id="PS51755"/>
    </source>
</evidence>
<keyword evidence="1 2" id="KW-0238">DNA-binding</keyword>
<feature type="DNA-binding region" description="OmpR/PhoB-type" evidence="2">
    <location>
        <begin position="5"/>
        <end position="117"/>
    </location>
</feature>
<evidence type="ECO:0000256" key="2">
    <source>
        <dbReference type="PROSITE-ProRule" id="PRU01091"/>
    </source>
</evidence>
<evidence type="ECO:0000313" key="4">
    <source>
        <dbReference type="EMBL" id="MFC0228574.1"/>
    </source>
</evidence>
<accession>A0ABV6EHU5</accession>
<name>A0ABV6EHU5_9GAMM</name>
<dbReference type="InterPro" id="IPR016032">
    <property type="entry name" value="Sig_transdc_resp-reg_C-effctor"/>
</dbReference>
<dbReference type="InterPro" id="IPR001867">
    <property type="entry name" value="OmpR/PhoB-type_DNA-bd"/>
</dbReference>
<dbReference type="Proteomes" id="UP001589792">
    <property type="component" value="Unassembled WGS sequence"/>
</dbReference>
<dbReference type="SMART" id="SM00862">
    <property type="entry name" value="Trans_reg_C"/>
    <property type="match status" value="1"/>
</dbReference>
<dbReference type="PROSITE" id="PS51755">
    <property type="entry name" value="OMPR_PHOB"/>
    <property type="match status" value="1"/>
</dbReference>
<dbReference type="RefSeq" id="WP_380678375.1">
    <property type="nucleotide sequence ID" value="NZ_CP173186.1"/>
</dbReference>
<keyword evidence="5" id="KW-1185">Reference proteome</keyword>
<dbReference type="SUPFAM" id="SSF46894">
    <property type="entry name" value="C-terminal effector domain of the bipartite response regulators"/>
    <property type="match status" value="1"/>
</dbReference>